<accession>A0A2S0P7E0</accession>
<dbReference type="AlphaFoldDB" id="A0A2S0P7E0"/>
<dbReference type="GO" id="GO:0044780">
    <property type="term" value="P:bacterial-type flagellum assembly"/>
    <property type="evidence" value="ECO:0007669"/>
    <property type="project" value="InterPro"/>
</dbReference>
<keyword evidence="3" id="KW-0810">Translation regulation</keyword>
<evidence type="ECO:0000313" key="5">
    <source>
        <dbReference type="Proteomes" id="UP000244173"/>
    </source>
</evidence>
<keyword evidence="4" id="KW-0282">Flagellum</keyword>
<dbReference type="Pfam" id="PF02623">
    <property type="entry name" value="FliW"/>
    <property type="match status" value="1"/>
</dbReference>
<dbReference type="GO" id="GO:0006417">
    <property type="term" value="P:regulation of translation"/>
    <property type="evidence" value="ECO:0007669"/>
    <property type="project" value="UniProtKB-KW"/>
</dbReference>
<dbReference type="KEGG" id="maer:DAI18_04125"/>
<dbReference type="OrthoDB" id="9801235at2"/>
<dbReference type="EMBL" id="CP028519">
    <property type="protein sequence ID" value="AVY93320.1"/>
    <property type="molecule type" value="Genomic_DNA"/>
</dbReference>
<sequence length="147" mass="16360">MLFHSQLLGQVDIDEHSVLTLAAPLAGLEDCTRFKLFHDEGTDDTSRHVYWMQSLDNPAVTFSLTDPACFGIRYELDLENERDALQLERAEDAVVLVMVYKDVQQATHPALAPLKANLSAPLVINTASRRALQLPGLIVDVCMRRVG</sequence>
<dbReference type="Proteomes" id="UP000244173">
    <property type="component" value="Chromosome"/>
</dbReference>
<keyword evidence="1" id="KW-0963">Cytoplasm</keyword>
<gene>
    <name evidence="4" type="ORF">DAI18_04125</name>
</gene>
<dbReference type="PANTHER" id="PTHR39190:SF1">
    <property type="entry name" value="FLAGELLAR ASSEMBLY FACTOR FLIW"/>
    <property type="match status" value="1"/>
</dbReference>
<organism evidence="4 5">
    <name type="scientific">Microvirgula aerodenitrificans</name>
    <dbReference type="NCBI Taxonomy" id="57480"/>
    <lineage>
        <taxon>Bacteria</taxon>
        <taxon>Pseudomonadati</taxon>
        <taxon>Pseudomonadota</taxon>
        <taxon>Betaproteobacteria</taxon>
        <taxon>Neisseriales</taxon>
        <taxon>Aquaspirillaceae</taxon>
        <taxon>Microvirgula</taxon>
    </lineage>
</organism>
<evidence type="ECO:0000256" key="1">
    <source>
        <dbReference type="ARBA" id="ARBA00022490"/>
    </source>
</evidence>
<dbReference type="STRING" id="1122240.GCA_000620105_00566"/>
<evidence type="ECO:0000313" key="4">
    <source>
        <dbReference type="EMBL" id="AVY93320.1"/>
    </source>
</evidence>
<keyword evidence="2" id="KW-1005">Bacterial flagellum biogenesis</keyword>
<keyword evidence="4" id="KW-0969">Cilium</keyword>
<dbReference type="Gene3D" id="2.30.290.10">
    <property type="entry name" value="BH3618-like"/>
    <property type="match status" value="1"/>
</dbReference>
<dbReference type="SUPFAM" id="SSF141457">
    <property type="entry name" value="BH3618-like"/>
    <property type="match status" value="1"/>
</dbReference>
<dbReference type="InterPro" id="IPR003775">
    <property type="entry name" value="Flagellar_assembly_factor_FliW"/>
</dbReference>
<name>A0A2S0P7E0_9NEIS</name>
<protein>
    <submittedName>
        <fullName evidence="4">Flagellar biosynthesis protein FliW</fullName>
    </submittedName>
</protein>
<dbReference type="InterPro" id="IPR024046">
    <property type="entry name" value="Flagellar_assmbl_FliW_dom_sf"/>
</dbReference>
<dbReference type="PANTHER" id="PTHR39190">
    <property type="entry name" value="FLAGELLAR ASSEMBLY FACTOR FLIW"/>
    <property type="match status" value="1"/>
</dbReference>
<keyword evidence="4" id="KW-0966">Cell projection</keyword>
<evidence type="ECO:0000256" key="3">
    <source>
        <dbReference type="ARBA" id="ARBA00022845"/>
    </source>
</evidence>
<evidence type="ECO:0000256" key="2">
    <source>
        <dbReference type="ARBA" id="ARBA00022795"/>
    </source>
</evidence>
<reference evidence="4 5" key="1">
    <citation type="submission" date="2018-04" db="EMBL/GenBank/DDBJ databases">
        <title>Denitrifier Microvirgula.</title>
        <authorList>
            <person name="Anderson E."/>
            <person name="Jang J."/>
            <person name="Ishii S."/>
        </authorList>
    </citation>
    <scope>NUCLEOTIDE SEQUENCE [LARGE SCALE GENOMIC DNA]</scope>
    <source>
        <strain evidence="4 5">BE2.4</strain>
    </source>
</reference>
<keyword evidence="5" id="KW-1185">Reference proteome</keyword>
<dbReference type="RefSeq" id="WP_028498040.1">
    <property type="nucleotide sequence ID" value="NZ_CALFSO010000071.1"/>
</dbReference>
<proteinExistence type="predicted"/>